<dbReference type="PANTHER" id="PTHR43390:SF1">
    <property type="entry name" value="CHLOROPLAST PROCESSING PEPTIDASE"/>
    <property type="match status" value="1"/>
</dbReference>
<protein>
    <recommendedName>
        <fullName evidence="3">Signal peptidase I</fullName>
        <ecNumber evidence="3">3.4.21.89</ecNumber>
    </recommendedName>
</protein>
<feature type="transmembrane region" description="Helical" evidence="3">
    <location>
        <begin position="182"/>
        <end position="205"/>
    </location>
</feature>
<keyword evidence="3" id="KW-0812">Transmembrane</keyword>
<dbReference type="Proteomes" id="UP000694300">
    <property type="component" value="Unassembled WGS sequence"/>
</dbReference>
<evidence type="ECO:0000256" key="4">
    <source>
        <dbReference type="SAM" id="MobiDB-lite"/>
    </source>
</evidence>
<comment type="similarity">
    <text evidence="2 3">Belongs to the peptidase S26 family.</text>
</comment>
<keyword evidence="3" id="KW-0645">Protease</keyword>
<dbReference type="NCBIfam" id="TIGR02227">
    <property type="entry name" value="sigpep_I_bact"/>
    <property type="match status" value="1"/>
</dbReference>
<gene>
    <name evidence="6" type="primary">lepB</name>
    <name evidence="6" type="ORF">I4I82_22405</name>
</gene>
<keyword evidence="3" id="KW-0472">Membrane</keyword>
<feature type="domain" description="Peptidase S26" evidence="5">
    <location>
        <begin position="180"/>
        <end position="378"/>
    </location>
</feature>
<dbReference type="InterPro" id="IPR000223">
    <property type="entry name" value="Pept_S26A_signal_pept_1"/>
</dbReference>
<dbReference type="InterPro" id="IPR019533">
    <property type="entry name" value="Peptidase_S26"/>
</dbReference>
<organism evidence="6 7">
    <name type="scientific">Pseudonocardia oceani</name>
    <dbReference type="NCBI Taxonomy" id="2792013"/>
    <lineage>
        <taxon>Bacteria</taxon>
        <taxon>Bacillati</taxon>
        <taxon>Actinomycetota</taxon>
        <taxon>Actinomycetes</taxon>
        <taxon>Pseudonocardiales</taxon>
        <taxon>Pseudonocardiaceae</taxon>
        <taxon>Pseudonocardia</taxon>
    </lineage>
</organism>
<dbReference type="EC" id="3.4.21.89" evidence="3"/>
<keyword evidence="7" id="KW-1185">Reference proteome</keyword>
<accession>A0ABS6UDU5</accession>
<evidence type="ECO:0000256" key="2">
    <source>
        <dbReference type="ARBA" id="ARBA00009370"/>
    </source>
</evidence>
<sequence length="436" mass="45879">MRPPLPPSGPRPPLNGSTARRDGGAPGSGAASVGGAPPVRRSGPPAPAGPNGRGPSRYGVVPPPVRGSRPPSAPVRRVPGDDEPTEVHGDPVRDAAPARPDTAARASAAAAPAGPVDPAPGDESPAAPPGTATEFPGRHRRRAGATAGSRPASEYQAEAAAARGGKKARPGRRRRENFWRELPLLIVVALVLTFLIQTFLAKVYVIPSGSMETTLHGCTGCNNDRVLVDKVTYRFTSPQPGDVVVFRGPEGWINTEFSVPQSDNALINGLQQFGSLIGLAPPDEKDFVKRVIAVGGQTVQCCDSRDRLLVDGEPLTEPYVYFLPEAGPAREQRFDPVTVPEGQLWMMGDSRNNSSDSRAEGHGAVPVENVIGQARLIVLPFGRFGWVDAIDPQPDQAVGMGAGAAAGVPLAMGMLGTLPLALWRRRRAERGETFLP</sequence>
<evidence type="ECO:0000256" key="3">
    <source>
        <dbReference type="RuleBase" id="RU362042"/>
    </source>
</evidence>
<dbReference type="EMBL" id="JADQDF010000001">
    <property type="protein sequence ID" value="MBW0130410.1"/>
    <property type="molecule type" value="Genomic_DNA"/>
</dbReference>
<feature type="transmembrane region" description="Helical" evidence="3">
    <location>
        <begin position="400"/>
        <end position="423"/>
    </location>
</feature>
<dbReference type="PANTHER" id="PTHR43390">
    <property type="entry name" value="SIGNAL PEPTIDASE I"/>
    <property type="match status" value="1"/>
</dbReference>
<feature type="region of interest" description="Disordered" evidence="4">
    <location>
        <begin position="1"/>
        <end position="172"/>
    </location>
</feature>
<comment type="subcellular location">
    <subcellularLocation>
        <location evidence="1">Cell membrane</location>
        <topology evidence="1">Single-pass type II membrane protein</topology>
    </subcellularLocation>
    <subcellularLocation>
        <location evidence="3">Membrane</location>
        <topology evidence="3">Single-pass type II membrane protein</topology>
    </subcellularLocation>
</comment>
<dbReference type="GO" id="GO:0009003">
    <property type="term" value="F:signal peptidase activity"/>
    <property type="evidence" value="ECO:0007669"/>
    <property type="project" value="UniProtKB-EC"/>
</dbReference>
<evidence type="ECO:0000313" key="7">
    <source>
        <dbReference type="Proteomes" id="UP000694300"/>
    </source>
</evidence>
<feature type="compositionally biased region" description="Low complexity" evidence="4">
    <location>
        <begin position="94"/>
        <end position="122"/>
    </location>
</feature>
<feature type="compositionally biased region" description="Low complexity" evidence="4">
    <location>
        <begin position="28"/>
        <end position="77"/>
    </location>
</feature>
<proteinExistence type="inferred from homology"/>
<keyword evidence="3" id="KW-1133">Transmembrane helix</keyword>
<name>A0ABS6UDU5_9PSEU</name>
<keyword evidence="3 6" id="KW-0378">Hydrolase</keyword>
<comment type="caution">
    <text evidence="6">The sequence shown here is derived from an EMBL/GenBank/DDBJ whole genome shotgun (WGS) entry which is preliminary data.</text>
</comment>
<evidence type="ECO:0000313" key="6">
    <source>
        <dbReference type="EMBL" id="MBW0130410.1"/>
    </source>
</evidence>
<feature type="compositionally biased region" description="Pro residues" evidence="4">
    <location>
        <begin position="1"/>
        <end position="13"/>
    </location>
</feature>
<dbReference type="Pfam" id="PF10502">
    <property type="entry name" value="Peptidase_S26"/>
    <property type="match status" value="1"/>
</dbReference>
<dbReference type="CDD" id="cd06530">
    <property type="entry name" value="S26_SPase_I"/>
    <property type="match status" value="1"/>
</dbReference>
<comment type="catalytic activity">
    <reaction evidence="3">
        <text>Cleavage of hydrophobic, N-terminal signal or leader sequences from secreted and periplasmic proteins.</text>
        <dbReference type="EC" id="3.4.21.89"/>
    </reaction>
</comment>
<evidence type="ECO:0000256" key="1">
    <source>
        <dbReference type="ARBA" id="ARBA00004401"/>
    </source>
</evidence>
<reference evidence="6 7" key="1">
    <citation type="submission" date="2020-11" db="EMBL/GenBank/DDBJ databases">
        <title>Pseudonocardia abyssalis sp. nov. and Pseudonocardia oceani sp. nov., description and phylogenomic analysis of two novel actinomycetes isolated from the deep Southern Ocean.</title>
        <authorList>
            <person name="Parra J."/>
        </authorList>
    </citation>
    <scope>NUCLEOTIDE SEQUENCE [LARGE SCALE GENOMIC DNA]</scope>
    <source>
        <strain evidence="7">KRD185</strain>
    </source>
</reference>
<evidence type="ECO:0000259" key="5">
    <source>
        <dbReference type="Pfam" id="PF10502"/>
    </source>
</evidence>
<comment type="caution">
    <text evidence="3">Lacks conserved residue(s) required for the propagation of feature annotation.</text>
</comment>